<dbReference type="AlphaFoldDB" id="A0A0C9U9F8"/>
<dbReference type="EMBL" id="KN837401">
    <property type="protein sequence ID" value="KIJ25707.1"/>
    <property type="molecule type" value="Genomic_DNA"/>
</dbReference>
<sequence>MLIWSETYTPTTPRVYFPFGTTSITHVSIDMVVMEPRPFYPLQYINLFLIVSCPFLSKLEDNREEEDIAIELNSFLVQHRTLTHIFLSITTAFIALSIPWTPAGTHLSAFALHLDNVDPSRSILIPSSEPSQIKDIFFTYTQAAHEAQVLKSFPARKTLSFVSLDISIADPMNWGKSRDSFADFMLYLKDMIHFKRLESQEFSPRAMLMQIAKFFKH</sequence>
<proteinExistence type="predicted"/>
<evidence type="ECO:0000313" key="1">
    <source>
        <dbReference type="EMBL" id="KIJ25707.1"/>
    </source>
</evidence>
<dbReference type="Proteomes" id="UP000054279">
    <property type="component" value="Unassembled WGS sequence"/>
</dbReference>
<gene>
    <name evidence="1" type="ORF">M422DRAFT_273285</name>
</gene>
<reference evidence="1 2" key="1">
    <citation type="submission" date="2014-06" db="EMBL/GenBank/DDBJ databases">
        <title>Evolutionary Origins and Diversification of the Mycorrhizal Mutualists.</title>
        <authorList>
            <consortium name="DOE Joint Genome Institute"/>
            <consortium name="Mycorrhizal Genomics Consortium"/>
            <person name="Kohler A."/>
            <person name="Kuo A."/>
            <person name="Nagy L.G."/>
            <person name="Floudas D."/>
            <person name="Copeland A."/>
            <person name="Barry K.W."/>
            <person name="Cichocki N."/>
            <person name="Veneault-Fourrey C."/>
            <person name="LaButti K."/>
            <person name="Lindquist E.A."/>
            <person name="Lipzen A."/>
            <person name="Lundell T."/>
            <person name="Morin E."/>
            <person name="Murat C."/>
            <person name="Riley R."/>
            <person name="Ohm R."/>
            <person name="Sun H."/>
            <person name="Tunlid A."/>
            <person name="Henrissat B."/>
            <person name="Grigoriev I.V."/>
            <person name="Hibbett D.S."/>
            <person name="Martin F."/>
        </authorList>
    </citation>
    <scope>NUCLEOTIDE SEQUENCE [LARGE SCALE GENOMIC DNA]</scope>
    <source>
        <strain evidence="1 2">SS14</strain>
    </source>
</reference>
<name>A0A0C9U9F8_SPHS4</name>
<organism evidence="1 2">
    <name type="scientific">Sphaerobolus stellatus (strain SS14)</name>
    <dbReference type="NCBI Taxonomy" id="990650"/>
    <lineage>
        <taxon>Eukaryota</taxon>
        <taxon>Fungi</taxon>
        <taxon>Dikarya</taxon>
        <taxon>Basidiomycota</taxon>
        <taxon>Agaricomycotina</taxon>
        <taxon>Agaricomycetes</taxon>
        <taxon>Phallomycetidae</taxon>
        <taxon>Geastrales</taxon>
        <taxon>Sphaerobolaceae</taxon>
        <taxon>Sphaerobolus</taxon>
    </lineage>
</organism>
<evidence type="ECO:0000313" key="2">
    <source>
        <dbReference type="Proteomes" id="UP000054279"/>
    </source>
</evidence>
<keyword evidence="2" id="KW-1185">Reference proteome</keyword>
<protein>
    <submittedName>
        <fullName evidence="1">Uncharacterized protein</fullName>
    </submittedName>
</protein>
<accession>A0A0C9U9F8</accession>
<dbReference type="HOGENOM" id="CLU_1272977_0_0_1"/>